<dbReference type="GO" id="GO:0008449">
    <property type="term" value="F:N-acetylglucosamine-6-sulfatase activity"/>
    <property type="evidence" value="ECO:0007669"/>
    <property type="project" value="UniProtKB-UniRule"/>
</dbReference>
<comment type="cofactor">
    <cofactor evidence="1 6">
        <name>Ca(2+)</name>
        <dbReference type="ChEBI" id="CHEBI:29108"/>
    </cofactor>
</comment>
<keyword evidence="6" id="KW-0479">Metal-binding</keyword>
<dbReference type="EC" id="3.1.6.14" evidence="6"/>
<evidence type="ECO:0000256" key="7">
    <source>
        <dbReference type="PIRSR" id="PIRSR036666-50"/>
    </source>
</evidence>
<name>A0AAJ7TZ35_PETMA</name>
<comment type="PTM">
    <text evidence="7">The conversion to 3-oxoalanine (also known as C-formylglycine, FGly), of a serine or cysteine residue in prokaryotes and of a cysteine residue in eukaryotes, is critical for catalytic activity.</text>
</comment>
<feature type="signal peptide" evidence="8">
    <location>
        <begin position="1"/>
        <end position="24"/>
    </location>
</feature>
<evidence type="ECO:0000256" key="3">
    <source>
        <dbReference type="ARBA" id="ARBA00022729"/>
    </source>
</evidence>
<accession>A0AAJ7TZ35</accession>
<reference evidence="11" key="1">
    <citation type="submission" date="2025-08" db="UniProtKB">
        <authorList>
            <consortium name="RefSeq"/>
        </authorList>
    </citation>
    <scope>IDENTIFICATION</scope>
    <source>
        <tissue evidence="11">Sperm</tissue>
    </source>
</reference>
<dbReference type="CDD" id="cd16147">
    <property type="entry name" value="G6S"/>
    <property type="match status" value="1"/>
</dbReference>
<evidence type="ECO:0000313" key="10">
    <source>
        <dbReference type="Proteomes" id="UP001318040"/>
    </source>
</evidence>
<keyword evidence="10" id="KW-1185">Reference proteome</keyword>
<dbReference type="Proteomes" id="UP001318040">
    <property type="component" value="Chromosome 42"/>
</dbReference>
<evidence type="ECO:0000256" key="2">
    <source>
        <dbReference type="ARBA" id="ARBA00008779"/>
    </source>
</evidence>
<evidence type="ECO:0000256" key="4">
    <source>
        <dbReference type="ARBA" id="ARBA00022801"/>
    </source>
</evidence>
<feature type="chain" id="PRO_5042488492" description="N-acetylglucosamine-6-sulfatase" evidence="8">
    <location>
        <begin position="25"/>
        <end position="516"/>
    </location>
</feature>
<dbReference type="PIRSF" id="PIRSF036666">
    <property type="entry name" value="G6S"/>
    <property type="match status" value="1"/>
</dbReference>
<comment type="catalytic activity">
    <reaction evidence="6">
        <text>Hydrolysis of the 6-sulfate groups of the N-acetyl-D-glucosamine 6-sulfate units of heparan sulfate and keratan sulfate.</text>
        <dbReference type="EC" id="3.1.6.14"/>
    </reaction>
</comment>
<dbReference type="InterPro" id="IPR024607">
    <property type="entry name" value="Sulfatase_CS"/>
</dbReference>
<evidence type="ECO:0000256" key="8">
    <source>
        <dbReference type="SAM" id="SignalP"/>
    </source>
</evidence>
<dbReference type="KEGG" id="pmrn:116951244"/>
<organism evidence="10 11">
    <name type="scientific">Petromyzon marinus</name>
    <name type="common">Sea lamprey</name>
    <dbReference type="NCBI Taxonomy" id="7757"/>
    <lineage>
        <taxon>Eukaryota</taxon>
        <taxon>Metazoa</taxon>
        <taxon>Chordata</taxon>
        <taxon>Craniata</taxon>
        <taxon>Vertebrata</taxon>
        <taxon>Cyclostomata</taxon>
        <taxon>Hyperoartia</taxon>
        <taxon>Petromyzontiformes</taxon>
        <taxon>Petromyzontidae</taxon>
        <taxon>Petromyzon</taxon>
    </lineage>
</organism>
<keyword evidence="5" id="KW-0325">Glycoprotein</keyword>
<dbReference type="AlphaFoldDB" id="A0AAJ7TZ35"/>
<dbReference type="GO" id="GO:0046872">
    <property type="term" value="F:metal ion binding"/>
    <property type="evidence" value="ECO:0007669"/>
    <property type="project" value="UniProtKB-UniRule"/>
</dbReference>
<gene>
    <name evidence="11" type="primary">LOC116951244</name>
</gene>
<dbReference type="GO" id="GO:0005764">
    <property type="term" value="C:lysosome"/>
    <property type="evidence" value="ECO:0007669"/>
    <property type="project" value="UniProtKB-SubCell"/>
</dbReference>
<dbReference type="GeneID" id="116951244"/>
<dbReference type="SUPFAM" id="SSF53649">
    <property type="entry name" value="Alkaline phosphatase-like"/>
    <property type="match status" value="1"/>
</dbReference>
<dbReference type="PANTHER" id="PTHR43108:SF8">
    <property type="entry name" value="SD21168P"/>
    <property type="match status" value="1"/>
</dbReference>
<keyword evidence="3 8" id="KW-0732">Signal</keyword>
<evidence type="ECO:0000256" key="1">
    <source>
        <dbReference type="ARBA" id="ARBA00001913"/>
    </source>
</evidence>
<sequence>MRTSRLLLLLGCCCCFFSCCCCSAESRSHGPNVVFVLTDDQDVVLGGMTPLKKTIALIGDEGATFTNAFVASPLCCPSRSSILTGKYPHNHGVVNNSLSGNCSSAAWQKLQETDAFPVHLRRAGYHTFFAGKYLNQYGDGSVGGVAHVPPGWDVWNGLVQNSKYYNYTLSVNGKLEEHGTDYSKDYLTDLIANRSLHFLDAWNRRTAPFFMMLSTPAPHSPWDAAPQFQNSFVGTKAPRDASFNVHGKDKHWLIQQAKTPMSNDSVNFLDNAFRKRWQTLLSVDDLVERLVKKLSSLNVLNSTYIFFSSDNGYHSGQFSLPNDKRQLYEFDIRVPMLVRGPGIKAKQILRAPVMNIDLGPTFLELAGVNVSQTRMDGTSMVPLLHPVDKAAAPPAWRSDFLVEYQGEGHDADPACPKLGPGVAECFPDCVCEDAFNNTYACVRTLSGTVDLQYCEFADAQAMVELYNVTADAHQLTNIVKAVDPNLLVTMNQRLMALQSCVGAACRKPASKALGPL</sequence>
<dbReference type="PROSITE" id="PS00149">
    <property type="entry name" value="SULFATASE_2"/>
    <property type="match status" value="1"/>
</dbReference>
<dbReference type="Gene3D" id="3.40.720.10">
    <property type="entry name" value="Alkaline Phosphatase, subunit A"/>
    <property type="match status" value="1"/>
</dbReference>
<protein>
    <recommendedName>
        <fullName evidence="6">N-acetylglucosamine-6-sulfatase</fullName>
        <ecNumber evidence="6">3.1.6.14</ecNumber>
    </recommendedName>
    <alternativeName>
        <fullName evidence="6">Glucosamine-6-sulfatase</fullName>
    </alternativeName>
</protein>
<dbReference type="RefSeq" id="XP_032825631.1">
    <property type="nucleotide sequence ID" value="XM_032969740.1"/>
</dbReference>
<evidence type="ECO:0000256" key="5">
    <source>
        <dbReference type="ARBA" id="ARBA00023180"/>
    </source>
</evidence>
<comment type="subcellular location">
    <subcellularLocation>
        <location evidence="6">Lysosome</location>
    </subcellularLocation>
</comment>
<keyword evidence="6" id="KW-0106">Calcium</keyword>
<comment type="similarity">
    <text evidence="2 6">Belongs to the sulfatase family.</text>
</comment>
<dbReference type="GO" id="GO:0005539">
    <property type="term" value="F:glycosaminoglycan binding"/>
    <property type="evidence" value="ECO:0007669"/>
    <property type="project" value="TreeGrafter"/>
</dbReference>
<evidence type="ECO:0000259" key="9">
    <source>
        <dbReference type="Pfam" id="PF00884"/>
    </source>
</evidence>
<dbReference type="GO" id="GO:0030203">
    <property type="term" value="P:glycosaminoglycan metabolic process"/>
    <property type="evidence" value="ECO:0007669"/>
    <property type="project" value="InterPro"/>
</dbReference>
<evidence type="ECO:0000256" key="6">
    <source>
        <dbReference type="PIRNR" id="PIRNR036666"/>
    </source>
</evidence>
<keyword evidence="6" id="KW-0458">Lysosome</keyword>
<dbReference type="PANTHER" id="PTHR43108">
    <property type="entry name" value="N-ACETYLGLUCOSAMINE-6-SULFATASE FAMILY MEMBER"/>
    <property type="match status" value="1"/>
</dbReference>
<dbReference type="Pfam" id="PF00884">
    <property type="entry name" value="Sulfatase"/>
    <property type="match status" value="1"/>
</dbReference>
<dbReference type="InterPro" id="IPR017850">
    <property type="entry name" value="Alkaline_phosphatase_core_sf"/>
</dbReference>
<feature type="domain" description="Sulfatase N-terminal" evidence="9">
    <location>
        <begin position="31"/>
        <end position="368"/>
    </location>
</feature>
<feature type="modified residue" description="3-oxoalanine (Cys)" evidence="7">
    <location>
        <position position="75"/>
    </location>
</feature>
<dbReference type="InterPro" id="IPR012251">
    <property type="entry name" value="GlcNAc_6-SO4ase"/>
</dbReference>
<proteinExistence type="inferred from homology"/>
<dbReference type="InterPro" id="IPR000917">
    <property type="entry name" value="Sulfatase_N"/>
</dbReference>
<evidence type="ECO:0000313" key="11">
    <source>
        <dbReference type="RefSeq" id="XP_032825631.1"/>
    </source>
</evidence>
<dbReference type="PROSITE" id="PS00523">
    <property type="entry name" value="SULFATASE_1"/>
    <property type="match status" value="1"/>
</dbReference>
<keyword evidence="4 6" id="KW-0378">Hydrolase</keyword>